<gene>
    <name evidence="2" type="ORF">LDX50_26015</name>
</gene>
<evidence type="ECO:0000259" key="1">
    <source>
        <dbReference type="Pfam" id="PF00144"/>
    </source>
</evidence>
<evidence type="ECO:0000313" key="2">
    <source>
        <dbReference type="EMBL" id="MCA6078356.1"/>
    </source>
</evidence>
<comment type="caution">
    <text evidence="2">The sequence shown here is derived from an EMBL/GenBank/DDBJ whole genome shotgun (WGS) entry which is preliminary data.</text>
</comment>
<organism evidence="2 3">
    <name type="scientific">Fulvivirga sedimenti</name>
    <dbReference type="NCBI Taxonomy" id="2879465"/>
    <lineage>
        <taxon>Bacteria</taxon>
        <taxon>Pseudomonadati</taxon>
        <taxon>Bacteroidota</taxon>
        <taxon>Cytophagia</taxon>
        <taxon>Cytophagales</taxon>
        <taxon>Fulvivirgaceae</taxon>
        <taxon>Fulvivirga</taxon>
    </lineage>
</organism>
<keyword evidence="3" id="KW-1185">Reference proteome</keyword>
<dbReference type="SUPFAM" id="SSF56601">
    <property type="entry name" value="beta-lactamase/transpeptidase-like"/>
    <property type="match status" value="1"/>
</dbReference>
<name>A0A9X1HVD5_9BACT</name>
<dbReference type="InterPro" id="IPR012338">
    <property type="entry name" value="Beta-lactam/transpept-like"/>
</dbReference>
<reference evidence="2" key="1">
    <citation type="submission" date="2021-09" db="EMBL/GenBank/DDBJ databases">
        <title>Fulvivirga sp. isolated from coastal sediment.</title>
        <authorList>
            <person name="Yu H."/>
        </authorList>
    </citation>
    <scope>NUCLEOTIDE SEQUENCE</scope>
    <source>
        <strain evidence="2">1062</strain>
    </source>
</reference>
<dbReference type="PROSITE" id="PS51257">
    <property type="entry name" value="PROKAR_LIPOPROTEIN"/>
    <property type="match status" value="1"/>
</dbReference>
<evidence type="ECO:0000313" key="3">
    <source>
        <dbReference type="Proteomes" id="UP001139409"/>
    </source>
</evidence>
<dbReference type="PANTHER" id="PTHR43283">
    <property type="entry name" value="BETA-LACTAMASE-RELATED"/>
    <property type="match status" value="1"/>
</dbReference>
<dbReference type="AlphaFoldDB" id="A0A9X1HVD5"/>
<feature type="domain" description="Beta-lactamase-related" evidence="1">
    <location>
        <begin position="68"/>
        <end position="335"/>
    </location>
</feature>
<proteinExistence type="predicted"/>
<protein>
    <submittedName>
        <fullName evidence="2">Beta-lactamase family protein</fullName>
    </submittedName>
</protein>
<dbReference type="RefSeq" id="WP_225699217.1">
    <property type="nucleotide sequence ID" value="NZ_JAIXNE010000006.1"/>
</dbReference>
<accession>A0A9X1HVD5</accession>
<dbReference type="InterPro" id="IPR050789">
    <property type="entry name" value="Diverse_Enzym_Activities"/>
</dbReference>
<dbReference type="InterPro" id="IPR001466">
    <property type="entry name" value="Beta-lactam-related"/>
</dbReference>
<dbReference type="EMBL" id="JAIXNE010000006">
    <property type="protein sequence ID" value="MCA6078356.1"/>
    <property type="molecule type" value="Genomic_DNA"/>
</dbReference>
<sequence length="506" mass="57251">MVKHWQVGLFVLASVLSACQTSSDQKVETDAEESAALRRSTPEAQGVSSGTIINLLDKIEESGLEFHSLMIVRNDHVIAEGWWSPYEAEYKHTLYSLSKSFTSTAIGFALQEGLITINDKVVSFFPEDLPDTMDQNIRNMEIRHLLTMSTGHAVGTQRGMFADPDGNWPRGFFAQRLTYEPGEKFMYNTGATYMLSAIIQKTTGMKMLDYLKPRLFEPLKIEGMDWEEDPKGVNVGGYGLRVKTEDIAKLGLLYLHKGKWNGEQLLSEAWVEEATKYQIKNNDGDSDWSQGYGYQFWRCKPENVYRGDGAFGQFCIVDPTRNLVIAITSESKNMQASMDLIWDYLLPEITRDSLAPDPEGVKKLQFTLQGLALSVSELKKEIPDSLNGITFPLDPNELGLGAIQVDLNQRKVVLTGEDTLELTFGWNDWHLNKIRAQMPLGAQVESYMAVMGGWDADNNFVIHRQFVEMAHHDRFVFNLNEGKITWNESVSLWTPQNKGREVTLME</sequence>
<dbReference type="PANTHER" id="PTHR43283:SF7">
    <property type="entry name" value="BETA-LACTAMASE-RELATED DOMAIN-CONTAINING PROTEIN"/>
    <property type="match status" value="1"/>
</dbReference>
<dbReference type="Proteomes" id="UP001139409">
    <property type="component" value="Unassembled WGS sequence"/>
</dbReference>
<dbReference type="Pfam" id="PF00144">
    <property type="entry name" value="Beta-lactamase"/>
    <property type="match status" value="1"/>
</dbReference>
<dbReference type="Gene3D" id="3.40.710.10">
    <property type="entry name" value="DD-peptidase/beta-lactamase superfamily"/>
    <property type="match status" value="1"/>
</dbReference>